<dbReference type="PANTHER" id="PTHR45586">
    <property type="entry name" value="TPR REPEAT-CONTAINING PROTEIN PA4667"/>
    <property type="match status" value="1"/>
</dbReference>
<dbReference type="Gene3D" id="1.25.40.10">
    <property type="entry name" value="Tetratricopeptide repeat domain"/>
    <property type="match status" value="2"/>
</dbReference>
<dbReference type="AlphaFoldDB" id="A0A5C5Z700"/>
<reference evidence="5 6" key="1">
    <citation type="submission" date="2019-02" db="EMBL/GenBank/DDBJ databases">
        <title>Deep-cultivation of Planctomycetes and their phenomic and genomic characterization uncovers novel biology.</title>
        <authorList>
            <person name="Wiegand S."/>
            <person name="Jogler M."/>
            <person name="Boedeker C."/>
            <person name="Pinto D."/>
            <person name="Vollmers J."/>
            <person name="Rivas-Marin E."/>
            <person name="Kohn T."/>
            <person name="Peeters S.H."/>
            <person name="Heuer A."/>
            <person name="Rast P."/>
            <person name="Oberbeckmann S."/>
            <person name="Bunk B."/>
            <person name="Jeske O."/>
            <person name="Meyerdierks A."/>
            <person name="Storesund J.E."/>
            <person name="Kallscheuer N."/>
            <person name="Luecker S."/>
            <person name="Lage O.M."/>
            <person name="Pohl T."/>
            <person name="Merkel B.J."/>
            <person name="Hornburger P."/>
            <person name="Mueller R.-W."/>
            <person name="Bruemmer F."/>
            <person name="Labrenz M."/>
            <person name="Spormann A.M."/>
            <person name="Op Den Camp H."/>
            <person name="Overmann J."/>
            <person name="Amann R."/>
            <person name="Jetten M.S.M."/>
            <person name="Mascher T."/>
            <person name="Medema M.H."/>
            <person name="Devos D.P."/>
            <person name="Kaster A.-K."/>
            <person name="Ovreas L."/>
            <person name="Rohde M."/>
            <person name="Galperin M.Y."/>
            <person name="Jogler C."/>
        </authorList>
    </citation>
    <scope>NUCLEOTIDE SEQUENCE [LARGE SCALE GENOMIC DNA]</scope>
    <source>
        <strain evidence="5 6">CA13</strain>
    </source>
</reference>
<organism evidence="5 6">
    <name type="scientific">Novipirellula herctigrandis</name>
    <dbReference type="NCBI Taxonomy" id="2527986"/>
    <lineage>
        <taxon>Bacteria</taxon>
        <taxon>Pseudomonadati</taxon>
        <taxon>Planctomycetota</taxon>
        <taxon>Planctomycetia</taxon>
        <taxon>Pirellulales</taxon>
        <taxon>Pirellulaceae</taxon>
        <taxon>Novipirellula</taxon>
    </lineage>
</organism>
<dbReference type="PANTHER" id="PTHR45586:SF14">
    <property type="entry name" value="TETRATRICOPEPTIDE TPR_2 REPEAT PROTEIN"/>
    <property type="match status" value="1"/>
</dbReference>
<evidence type="ECO:0000313" key="5">
    <source>
        <dbReference type="EMBL" id="TWT82970.1"/>
    </source>
</evidence>
<dbReference type="SUPFAM" id="SSF48452">
    <property type="entry name" value="TPR-like"/>
    <property type="match status" value="1"/>
</dbReference>
<dbReference type="PROSITE" id="PS50005">
    <property type="entry name" value="TPR"/>
    <property type="match status" value="3"/>
</dbReference>
<comment type="caution">
    <text evidence="5">The sequence shown here is derived from an EMBL/GenBank/DDBJ whole genome shotgun (WGS) entry which is preliminary data.</text>
</comment>
<dbReference type="Pfam" id="PF14559">
    <property type="entry name" value="TPR_19"/>
    <property type="match status" value="1"/>
</dbReference>
<feature type="region of interest" description="Disordered" evidence="4">
    <location>
        <begin position="196"/>
        <end position="215"/>
    </location>
</feature>
<keyword evidence="1" id="KW-0677">Repeat</keyword>
<dbReference type="Proteomes" id="UP000315010">
    <property type="component" value="Unassembled WGS sequence"/>
</dbReference>
<keyword evidence="2 3" id="KW-0802">TPR repeat</keyword>
<feature type="repeat" description="TPR" evidence="3">
    <location>
        <begin position="46"/>
        <end position="79"/>
    </location>
</feature>
<evidence type="ECO:0000313" key="6">
    <source>
        <dbReference type="Proteomes" id="UP000315010"/>
    </source>
</evidence>
<accession>A0A5C5Z700</accession>
<feature type="repeat" description="TPR" evidence="3">
    <location>
        <begin position="151"/>
        <end position="184"/>
    </location>
</feature>
<evidence type="ECO:0000256" key="2">
    <source>
        <dbReference type="ARBA" id="ARBA00022803"/>
    </source>
</evidence>
<name>A0A5C5Z700_9BACT</name>
<evidence type="ECO:0000256" key="3">
    <source>
        <dbReference type="PROSITE-ProRule" id="PRU00339"/>
    </source>
</evidence>
<dbReference type="Pfam" id="PF13414">
    <property type="entry name" value="TPR_11"/>
    <property type="match status" value="1"/>
</dbReference>
<protein>
    <submittedName>
        <fullName evidence="5">Tetratricopeptide repeat protein</fullName>
    </submittedName>
</protein>
<evidence type="ECO:0000256" key="1">
    <source>
        <dbReference type="ARBA" id="ARBA00022737"/>
    </source>
</evidence>
<gene>
    <name evidence="5" type="ORF">CA13_44330</name>
</gene>
<keyword evidence="6" id="KW-1185">Reference proteome</keyword>
<proteinExistence type="predicted"/>
<dbReference type="InterPro" id="IPR011990">
    <property type="entry name" value="TPR-like_helical_dom_sf"/>
</dbReference>
<dbReference type="EMBL" id="SJPJ01000001">
    <property type="protein sequence ID" value="TWT82970.1"/>
    <property type="molecule type" value="Genomic_DNA"/>
</dbReference>
<dbReference type="SMART" id="SM00028">
    <property type="entry name" value="TPR"/>
    <property type="match status" value="4"/>
</dbReference>
<feature type="repeat" description="TPR" evidence="3">
    <location>
        <begin position="117"/>
        <end position="150"/>
    </location>
</feature>
<sequence length="215" mass="23765">MEQAVRLSANDPKRVQRLGQMYLDVGRLEEAQQQSEIALAAARGSADVWALRGDCLLAANQLSDALAAYHRALAIQPDYPELQLQAAEIYHMQERHGRLLATLDRLQDGLGPEATPARADILQGIAMREVGRLDEAKRSFIRAAGKDPNDATPHLELASLSLEHGNVDQAKTSLATALMLNPNSLLEGDWSDRFKRQQERLADQQKLGDSPIELR</sequence>
<dbReference type="InterPro" id="IPR019734">
    <property type="entry name" value="TPR_rpt"/>
</dbReference>
<evidence type="ECO:0000256" key="4">
    <source>
        <dbReference type="SAM" id="MobiDB-lite"/>
    </source>
</evidence>
<dbReference type="InterPro" id="IPR051012">
    <property type="entry name" value="CellSynth/LPSAsmb/PSIAsmb"/>
</dbReference>